<proteinExistence type="predicted"/>
<gene>
    <name evidence="3" type="ORF">Tci_011669</name>
</gene>
<name>A0A6L2JRI4_TANCI</name>
<evidence type="ECO:0000259" key="2">
    <source>
        <dbReference type="Pfam" id="PF07727"/>
    </source>
</evidence>
<accession>A0A6L2JRI4</accession>
<dbReference type="EMBL" id="BKCJ010001206">
    <property type="protein sequence ID" value="GEU39691.1"/>
    <property type="molecule type" value="Genomic_DNA"/>
</dbReference>
<dbReference type="SUPFAM" id="SSF56672">
    <property type="entry name" value="DNA/RNA polymerases"/>
    <property type="match status" value="1"/>
</dbReference>
<comment type="caution">
    <text evidence="3">The sequence shown here is derived from an EMBL/GenBank/DDBJ whole genome shotgun (WGS) entry which is preliminary data.</text>
</comment>
<sequence>MESYFQKNDFIVNILTSLDARVNEEDVVHYPLEGLPDTYNQVCGYMHWKHTFLDLKALHSLLIAKEMRLKSKVLALPVDSSSHMVLVAETSTNSHSSTSQGHETSENMTNNLLTKLLAQLGRMGMNVAMTNNGTDVTLPTHATVTPTFAGPNIASNVPTVPHAFYVSTTQSAPNITHLAIILDPPVNPNPTSVQSMVTRFRIGSNKPTQCLNFHVSNVSPLPKTYRVAFHDSNWQNAMRDEYDALIKISTWTLVLRPPDANVVHYMGEQIDRSTGSDRKTGPNRIGWTGPNVFRSAPQSEVLYQFGLRSVRSGPVRSDLTKNPKIMSCRTGPDRRPTRTGPYHFSPVLGPEFCTTRSRSGPVLAGPDLTKTVYMHQPPGFWDSTHPDYVCLLQRSLYGLKQAHRELDISYLLLYVDDIVLTASSSELLQRIICSLHQEFAMTDLGPLNYFLGVCVTCDSSGLFLSQQKSLAGSLWYFTFTRPDISYAVQQVCLHMHDPRKPHFSALKRILRYVQEAKYRGVANIVAETSWLRNLLRELHTPLSSATLIYCDNMSVVYLSCYPVQHQRTKHIEIDIHFVRDLVATGQFRILHVPSCYQIADIFTKLLPSALFEEFHISLSIWCPSASTAKEC</sequence>
<dbReference type="PANTHER" id="PTHR11439">
    <property type="entry name" value="GAG-POL-RELATED RETROTRANSPOSON"/>
    <property type="match status" value="1"/>
</dbReference>
<reference evidence="3" key="1">
    <citation type="journal article" date="2019" name="Sci. Rep.">
        <title>Draft genome of Tanacetum cinerariifolium, the natural source of mosquito coil.</title>
        <authorList>
            <person name="Yamashiro T."/>
            <person name="Shiraishi A."/>
            <person name="Satake H."/>
            <person name="Nakayama K."/>
        </authorList>
    </citation>
    <scope>NUCLEOTIDE SEQUENCE</scope>
</reference>
<dbReference type="AlphaFoldDB" id="A0A6L2JRI4"/>
<dbReference type="InterPro" id="IPR043502">
    <property type="entry name" value="DNA/RNA_pol_sf"/>
</dbReference>
<organism evidence="3">
    <name type="scientific">Tanacetum cinerariifolium</name>
    <name type="common">Dalmatian daisy</name>
    <name type="synonym">Chrysanthemum cinerariifolium</name>
    <dbReference type="NCBI Taxonomy" id="118510"/>
    <lineage>
        <taxon>Eukaryota</taxon>
        <taxon>Viridiplantae</taxon>
        <taxon>Streptophyta</taxon>
        <taxon>Embryophyta</taxon>
        <taxon>Tracheophyta</taxon>
        <taxon>Spermatophyta</taxon>
        <taxon>Magnoliopsida</taxon>
        <taxon>eudicotyledons</taxon>
        <taxon>Gunneridae</taxon>
        <taxon>Pentapetalae</taxon>
        <taxon>asterids</taxon>
        <taxon>campanulids</taxon>
        <taxon>Asterales</taxon>
        <taxon>Asteraceae</taxon>
        <taxon>Asteroideae</taxon>
        <taxon>Anthemideae</taxon>
        <taxon>Anthemidinae</taxon>
        <taxon>Tanacetum</taxon>
    </lineage>
</organism>
<feature type="region of interest" description="Disordered" evidence="1">
    <location>
        <begin position="316"/>
        <end position="341"/>
    </location>
</feature>
<dbReference type="InterPro" id="IPR013103">
    <property type="entry name" value="RVT_2"/>
</dbReference>
<feature type="domain" description="Reverse transcriptase Ty1/copia-type" evidence="2">
    <location>
        <begin position="413"/>
        <end position="471"/>
    </location>
</feature>
<evidence type="ECO:0000256" key="1">
    <source>
        <dbReference type="SAM" id="MobiDB-lite"/>
    </source>
</evidence>
<dbReference type="Pfam" id="PF07727">
    <property type="entry name" value="RVT_2"/>
    <property type="match status" value="1"/>
</dbReference>
<protein>
    <submittedName>
        <fullName evidence="3">Ribonuclease H-like domain-containing protein</fullName>
    </submittedName>
</protein>
<evidence type="ECO:0000313" key="3">
    <source>
        <dbReference type="EMBL" id="GEU39691.1"/>
    </source>
</evidence>
<dbReference type="CDD" id="cd09272">
    <property type="entry name" value="RNase_HI_RT_Ty1"/>
    <property type="match status" value="1"/>
</dbReference>
<dbReference type="PANTHER" id="PTHR11439:SF524">
    <property type="entry name" value="RNA-DIRECTED DNA POLYMERASE, PROTEIN KINASE RLK-PELLE-DLSV FAMILY"/>
    <property type="match status" value="1"/>
</dbReference>